<organism evidence="7 8">
    <name type="scientific">Syntrophobotulus glycolicus (strain DSM 8271 / FlGlyR)</name>
    <dbReference type="NCBI Taxonomy" id="645991"/>
    <lineage>
        <taxon>Bacteria</taxon>
        <taxon>Bacillati</taxon>
        <taxon>Bacillota</taxon>
        <taxon>Clostridia</taxon>
        <taxon>Eubacteriales</taxon>
        <taxon>Desulfitobacteriaceae</taxon>
        <taxon>Syntrophobotulus</taxon>
    </lineage>
</organism>
<reference evidence="8" key="2">
    <citation type="submission" date="2011-02" db="EMBL/GenBank/DDBJ databases">
        <title>The complete genome of Syntrophobotulus glycolicus DSM 8271.</title>
        <authorList>
            <person name="Lucas S."/>
            <person name="Copeland A."/>
            <person name="Lapidus A."/>
            <person name="Bruce D."/>
            <person name="Goodwin L."/>
            <person name="Pitluck S."/>
            <person name="Kyrpides N."/>
            <person name="Mavromatis K."/>
            <person name="Pagani I."/>
            <person name="Ivanova N."/>
            <person name="Mikhailova N."/>
            <person name="Chertkov O."/>
            <person name="Held B."/>
            <person name="Detter J.C."/>
            <person name="Tapia R."/>
            <person name="Han C."/>
            <person name="Land M."/>
            <person name="Hauser L."/>
            <person name="Markowitz V."/>
            <person name="Cheng J.-F."/>
            <person name="Hugenholtz P."/>
            <person name="Woyke T."/>
            <person name="Wu D."/>
            <person name="Spring S."/>
            <person name="Schroeder M."/>
            <person name="Brambilla E."/>
            <person name="Klenk H.-P."/>
            <person name="Eisen J.A."/>
        </authorList>
    </citation>
    <scope>NUCLEOTIDE SEQUENCE [LARGE SCALE GENOMIC DNA]</scope>
    <source>
        <strain evidence="8">DSM 8271 / FlGlyR</strain>
    </source>
</reference>
<evidence type="ECO:0000313" key="8">
    <source>
        <dbReference type="Proteomes" id="UP000007488"/>
    </source>
</evidence>
<keyword evidence="4 6" id="KW-1133">Transmembrane helix</keyword>
<evidence type="ECO:0000256" key="4">
    <source>
        <dbReference type="ARBA" id="ARBA00022989"/>
    </source>
</evidence>
<evidence type="ECO:0000256" key="6">
    <source>
        <dbReference type="SAM" id="Phobius"/>
    </source>
</evidence>
<dbReference type="PANTHER" id="PTHR40064:SF1">
    <property type="entry name" value="MEMBRANE PROTEIN"/>
    <property type="match status" value="1"/>
</dbReference>
<dbReference type="STRING" id="645991.Sgly_3105"/>
<dbReference type="RefSeq" id="WP_013626144.1">
    <property type="nucleotide sequence ID" value="NC_015172.1"/>
</dbReference>
<reference evidence="7 8" key="1">
    <citation type="journal article" date="2011" name="Stand. Genomic Sci.">
        <title>Complete genome sequence of Syntrophobotulus glycolicus type strain (FlGlyR).</title>
        <authorList>
            <person name="Han C."/>
            <person name="Mwirichia R."/>
            <person name="Chertkov O."/>
            <person name="Held B."/>
            <person name="Lapidus A."/>
            <person name="Nolan M."/>
            <person name="Lucas S."/>
            <person name="Hammon N."/>
            <person name="Deshpande S."/>
            <person name="Cheng J.F."/>
            <person name="Tapia R."/>
            <person name="Goodwin L."/>
            <person name="Pitluck S."/>
            <person name="Huntemann M."/>
            <person name="Liolios K."/>
            <person name="Ivanova N."/>
            <person name="Pagani I."/>
            <person name="Mavromatis K."/>
            <person name="Ovchinikova G."/>
            <person name="Pati A."/>
            <person name="Chen A."/>
            <person name="Palaniappan K."/>
            <person name="Land M."/>
            <person name="Hauser L."/>
            <person name="Brambilla E.M."/>
            <person name="Rohde M."/>
            <person name="Spring S."/>
            <person name="Sikorski J."/>
            <person name="Goker M."/>
            <person name="Woyke T."/>
            <person name="Bristow J."/>
            <person name="Eisen J.A."/>
            <person name="Markowitz V."/>
            <person name="Hugenholtz P."/>
            <person name="Kyrpides N.C."/>
            <person name="Klenk H.P."/>
            <person name="Detter J.C."/>
        </authorList>
    </citation>
    <scope>NUCLEOTIDE SEQUENCE [LARGE SCALE GENOMIC DNA]</scope>
    <source>
        <strain evidence="8">DSM 8271 / FlGlyR</strain>
    </source>
</reference>
<dbReference type="GO" id="GO:0005886">
    <property type="term" value="C:plasma membrane"/>
    <property type="evidence" value="ECO:0007669"/>
    <property type="project" value="UniProtKB-SubCell"/>
</dbReference>
<dbReference type="KEGG" id="sgy:Sgly_3105"/>
<evidence type="ECO:0000256" key="1">
    <source>
        <dbReference type="ARBA" id="ARBA00004651"/>
    </source>
</evidence>
<keyword evidence="2" id="KW-1003">Cell membrane</keyword>
<dbReference type="EMBL" id="CP002547">
    <property type="protein sequence ID" value="ADY57372.1"/>
    <property type="molecule type" value="Genomic_DNA"/>
</dbReference>
<evidence type="ECO:0000256" key="3">
    <source>
        <dbReference type="ARBA" id="ARBA00022692"/>
    </source>
</evidence>
<keyword evidence="3 6" id="KW-0812">Transmembrane</keyword>
<evidence type="ECO:0000256" key="5">
    <source>
        <dbReference type="ARBA" id="ARBA00023136"/>
    </source>
</evidence>
<comment type="subcellular location">
    <subcellularLocation>
        <location evidence="1">Cell membrane</location>
        <topology evidence="1">Multi-pass membrane protein</topology>
    </subcellularLocation>
</comment>
<dbReference type="AlphaFoldDB" id="F0T101"/>
<sequence>MFIGARIIKTGLAITLTIFICKYLHVEAVLFATATAAVNMQPTVNKSIRNAWEQVAVHVIGIIIAVGFGLTLGTGPFIIGLAVIVMLTITTSLKLAQNLDLGALAVILILESSPDHFLADVQLHASAIFIGLGVALLVNRILAPPKFKKQLNEELYTIFQETSIYFLGSLNSFVNSHSLESYTLREPVELKAKLERVMQTYEHAREEFTEKDNPLFFERMLEVNRGFIERGMSINEMTCQRVKRRLAPDSPLQIREVSPEFTQVLHALSVGETRLAQLVRDMVNGMREGLYFGSYEDCDEYWMMFDQALDEWQTTVKGVFYLRALMEISVVATEMRWAHRRMRSLHEIRSNHKA</sequence>
<dbReference type="Pfam" id="PF06081">
    <property type="entry name" value="ArAE_1"/>
    <property type="match status" value="1"/>
</dbReference>
<dbReference type="InterPro" id="IPR010343">
    <property type="entry name" value="ArAE_1"/>
</dbReference>
<gene>
    <name evidence="7" type="ordered locus">Sgly_3105</name>
</gene>
<proteinExistence type="predicted"/>
<dbReference type="OrthoDB" id="1653617at2"/>
<keyword evidence="5 6" id="KW-0472">Membrane</keyword>
<feature type="transmembrane region" description="Helical" evidence="6">
    <location>
        <begin position="125"/>
        <end position="143"/>
    </location>
</feature>
<keyword evidence="8" id="KW-1185">Reference proteome</keyword>
<dbReference type="InterPro" id="IPR052984">
    <property type="entry name" value="UPF0421"/>
</dbReference>
<dbReference type="eggNOG" id="COG4129">
    <property type="taxonomic scope" value="Bacteria"/>
</dbReference>
<dbReference type="HOGENOM" id="CLU_061355_0_0_9"/>
<accession>F0T101</accession>
<name>F0T101_SYNGF</name>
<protein>
    <submittedName>
        <fullName evidence="7">Uncharacterized protein</fullName>
    </submittedName>
</protein>
<dbReference type="PANTHER" id="PTHR40064">
    <property type="entry name" value="MEMBRANE PROTEIN-RELATED"/>
    <property type="match status" value="1"/>
</dbReference>
<evidence type="ECO:0000256" key="2">
    <source>
        <dbReference type="ARBA" id="ARBA00022475"/>
    </source>
</evidence>
<evidence type="ECO:0000313" key="7">
    <source>
        <dbReference type="EMBL" id="ADY57372.1"/>
    </source>
</evidence>
<feature type="transmembrane region" description="Helical" evidence="6">
    <location>
        <begin position="56"/>
        <end position="89"/>
    </location>
</feature>
<dbReference type="Proteomes" id="UP000007488">
    <property type="component" value="Chromosome"/>
</dbReference>